<keyword evidence="3" id="KW-1015">Disulfide bond</keyword>
<dbReference type="EMBL" id="UINC01000914">
    <property type="protein sequence ID" value="SUZ63327.1"/>
    <property type="molecule type" value="Genomic_DNA"/>
</dbReference>
<dbReference type="PIRSF" id="PIRSF000077">
    <property type="entry name" value="Thioredoxin"/>
    <property type="match status" value="1"/>
</dbReference>
<organism evidence="6">
    <name type="scientific">marine metagenome</name>
    <dbReference type="NCBI Taxonomy" id="408172"/>
    <lineage>
        <taxon>unclassified sequences</taxon>
        <taxon>metagenomes</taxon>
        <taxon>ecological metagenomes</taxon>
    </lineage>
</organism>
<dbReference type="PROSITE" id="PS00194">
    <property type="entry name" value="THIOREDOXIN_1"/>
    <property type="match status" value="1"/>
</dbReference>
<feature type="domain" description="Thioredoxin" evidence="5">
    <location>
        <begin position="1"/>
        <end position="106"/>
    </location>
</feature>
<dbReference type="InterPro" id="IPR036249">
    <property type="entry name" value="Thioredoxin-like_sf"/>
</dbReference>
<evidence type="ECO:0000256" key="2">
    <source>
        <dbReference type="ARBA" id="ARBA00022982"/>
    </source>
</evidence>
<dbReference type="PROSITE" id="PS51352">
    <property type="entry name" value="THIOREDOXIN_2"/>
    <property type="match status" value="1"/>
</dbReference>
<dbReference type="InterPro" id="IPR017937">
    <property type="entry name" value="Thioredoxin_CS"/>
</dbReference>
<accession>A0A381PAH9</accession>
<evidence type="ECO:0000313" key="6">
    <source>
        <dbReference type="EMBL" id="SUZ63327.1"/>
    </source>
</evidence>
<evidence type="ECO:0000256" key="3">
    <source>
        <dbReference type="ARBA" id="ARBA00023157"/>
    </source>
</evidence>
<dbReference type="GO" id="GO:0005829">
    <property type="term" value="C:cytosol"/>
    <property type="evidence" value="ECO:0007669"/>
    <property type="project" value="TreeGrafter"/>
</dbReference>
<keyword evidence="2" id="KW-0249">Electron transport</keyword>
<dbReference type="NCBIfam" id="TIGR01068">
    <property type="entry name" value="thioredoxin"/>
    <property type="match status" value="1"/>
</dbReference>
<dbReference type="InterPro" id="IPR013766">
    <property type="entry name" value="Thioredoxin_domain"/>
</dbReference>
<dbReference type="Gene3D" id="3.40.30.10">
    <property type="entry name" value="Glutaredoxin"/>
    <property type="match status" value="1"/>
</dbReference>
<dbReference type="CDD" id="cd02947">
    <property type="entry name" value="TRX_family"/>
    <property type="match status" value="1"/>
</dbReference>
<keyword evidence="4" id="KW-0676">Redox-active center</keyword>
<dbReference type="SUPFAM" id="SSF52833">
    <property type="entry name" value="Thioredoxin-like"/>
    <property type="match status" value="1"/>
</dbReference>
<evidence type="ECO:0000256" key="1">
    <source>
        <dbReference type="ARBA" id="ARBA00022448"/>
    </source>
</evidence>
<dbReference type="AlphaFoldDB" id="A0A381PAH9"/>
<name>A0A381PAH9_9ZZZZ</name>
<keyword evidence="1" id="KW-0813">Transport</keyword>
<dbReference type="PRINTS" id="PR00421">
    <property type="entry name" value="THIOREDOXIN"/>
</dbReference>
<evidence type="ECO:0000256" key="4">
    <source>
        <dbReference type="ARBA" id="ARBA00023284"/>
    </source>
</evidence>
<dbReference type="InterPro" id="IPR005746">
    <property type="entry name" value="Thioredoxin"/>
</dbReference>
<proteinExistence type="predicted"/>
<dbReference type="GO" id="GO:0045454">
    <property type="term" value="P:cell redox homeostasis"/>
    <property type="evidence" value="ECO:0007669"/>
    <property type="project" value="TreeGrafter"/>
</dbReference>
<gene>
    <name evidence="6" type="ORF">METZ01_LOCUS16181</name>
</gene>
<dbReference type="PANTHER" id="PTHR45663">
    <property type="entry name" value="GEO12009P1"/>
    <property type="match status" value="1"/>
</dbReference>
<dbReference type="Pfam" id="PF00085">
    <property type="entry name" value="Thioredoxin"/>
    <property type="match status" value="1"/>
</dbReference>
<dbReference type="GO" id="GO:0015035">
    <property type="term" value="F:protein-disulfide reductase activity"/>
    <property type="evidence" value="ECO:0007669"/>
    <property type="project" value="InterPro"/>
</dbReference>
<sequence>MTVVTITDDNFEEEVSSSETPVLVDYWATWCGPCKMVGPIVEEIAAEFEGKLKVGKLDVDNNQASAAKQNVMSIPTLLIFKEGQVVAQQVGALSKTQLTEFIETHI</sequence>
<protein>
    <recommendedName>
        <fullName evidence="5">Thioredoxin domain-containing protein</fullName>
    </recommendedName>
</protein>
<reference evidence="6" key="1">
    <citation type="submission" date="2018-05" db="EMBL/GenBank/DDBJ databases">
        <authorList>
            <person name="Lanie J.A."/>
            <person name="Ng W.-L."/>
            <person name="Kazmierczak K.M."/>
            <person name="Andrzejewski T.M."/>
            <person name="Davidsen T.M."/>
            <person name="Wayne K.J."/>
            <person name="Tettelin H."/>
            <person name="Glass J.I."/>
            <person name="Rusch D."/>
            <person name="Podicherti R."/>
            <person name="Tsui H.-C.T."/>
            <person name="Winkler M.E."/>
        </authorList>
    </citation>
    <scope>NUCLEOTIDE SEQUENCE</scope>
</reference>
<evidence type="ECO:0000259" key="5">
    <source>
        <dbReference type="PROSITE" id="PS51352"/>
    </source>
</evidence>
<dbReference type="FunFam" id="3.40.30.10:FF:000001">
    <property type="entry name" value="Thioredoxin"/>
    <property type="match status" value="1"/>
</dbReference>
<dbReference type="PANTHER" id="PTHR45663:SF11">
    <property type="entry name" value="GEO12009P1"/>
    <property type="match status" value="1"/>
</dbReference>